<proteinExistence type="inferred from homology"/>
<dbReference type="SUPFAM" id="SSF51735">
    <property type="entry name" value="NAD(P)-binding Rossmann-fold domains"/>
    <property type="match status" value="1"/>
</dbReference>
<dbReference type="RefSeq" id="WP_341467949.1">
    <property type="nucleotide sequence ID" value="NZ_CP128399.1"/>
</dbReference>
<evidence type="ECO:0000313" key="3">
    <source>
        <dbReference type="EMBL" id="WJW66067.1"/>
    </source>
</evidence>
<keyword evidence="4" id="KW-1185">Reference proteome</keyword>
<dbReference type="Pfam" id="PF01370">
    <property type="entry name" value="Epimerase"/>
    <property type="match status" value="1"/>
</dbReference>
<accession>A0ABY9AZB4</accession>
<dbReference type="InterPro" id="IPR036291">
    <property type="entry name" value="NAD(P)-bd_dom_sf"/>
</dbReference>
<comment type="similarity">
    <text evidence="1">Belongs to the NAD(P)-dependent epimerase/dehydratase family.</text>
</comment>
<sequence>MPDFNQHNYLTAYKGSKVLLTGGAGFLGSNMAHRLVEIGAYVTLVDSMIPTYGGNLFNLKDIISKIHFNISDVRDQNSMSYLVNDIDYIFNLAGQISHLDSMSDPFTDLEINCRSQLALLETCRKINPTVKIVYAGTRQIYGNPDYLPVDENHLVRPVDVNGINKAAGERYHLLYHSVYGMRTASLRLTNCYGPRQWMKDNRLTSQGWLLRLILENKETQLFGDGSQLRDLNYVDDVVDAFLRVGAIEASNGHFFNLGGAPYSLLQQVETMIELAKRGSYRLVPWPPAKKAISIGDYYGDYRKIKAMLGWEPTIDLRTGLKHTIEYYDKYKEYYF</sequence>
<evidence type="ECO:0000313" key="4">
    <source>
        <dbReference type="Proteomes" id="UP001431572"/>
    </source>
</evidence>
<evidence type="ECO:0000259" key="2">
    <source>
        <dbReference type="Pfam" id="PF01370"/>
    </source>
</evidence>
<evidence type="ECO:0000256" key="1">
    <source>
        <dbReference type="ARBA" id="ARBA00007637"/>
    </source>
</evidence>
<feature type="domain" description="NAD-dependent epimerase/dehydratase" evidence="2">
    <location>
        <begin position="18"/>
        <end position="258"/>
    </location>
</feature>
<dbReference type="Gene3D" id="3.40.50.720">
    <property type="entry name" value="NAD(P)-binding Rossmann-like Domain"/>
    <property type="match status" value="1"/>
</dbReference>
<gene>
    <name evidence="3" type="ORF">OZ401_001850</name>
</gene>
<dbReference type="InterPro" id="IPR001509">
    <property type="entry name" value="Epimerase_deHydtase"/>
</dbReference>
<protein>
    <submittedName>
        <fullName evidence="3">NAD-dependent epimerase/dehydratase family protein</fullName>
    </submittedName>
</protein>
<name>A0ABY9AZB4_9CHLR</name>
<organism evidence="3 4">
    <name type="scientific">Candidatus Chlorohelix allophototropha</name>
    <dbReference type="NCBI Taxonomy" id="3003348"/>
    <lineage>
        <taxon>Bacteria</taxon>
        <taxon>Bacillati</taxon>
        <taxon>Chloroflexota</taxon>
        <taxon>Chloroflexia</taxon>
        <taxon>Candidatus Chloroheliales</taxon>
        <taxon>Candidatus Chloroheliaceae</taxon>
        <taxon>Candidatus Chlorohelix</taxon>
    </lineage>
</organism>
<dbReference type="EMBL" id="CP128399">
    <property type="protein sequence ID" value="WJW66067.1"/>
    <property type="molecule type" value="Genomic_DNA"/>
</dbReference>
<reference evidence="3" key="1">
    <citation type="journal article" date="2024" name="Nature">
        <title>Anoxygenic phototroph of the Chloroflexota uses a type I reaction centre.</title>
        <authorList>
            <person name="Tsuji J.M."/>
            <person name="Shaw N.A."/>
            <person name="Nagashima S."/>
            <person name="Venkiteswaran J.J."/>
            <person name="Schiff S.L."/>
            <person name="Watanabe T."/>
            <person name="Fukui M."/>
            <person name="Hanada S."/>
            <person name="Tank M."/>
            <person name="Neufeld J.D."/>
        </authorList>
    </citation>
    <scope>NUCLEOTIDE SEQUENCE</scope>
    <source>
        <strain evidence="3">L227-S17</strain>
    </source>
</reference>
<dbReference type="PANTHER" id="PTHR43000">
    <property type="entry name" value="DTDP-D-GLUCOSE 4,6-DEHYDRATASE-RELATED"/>
    <property type="match status" value="1"/>
</dbReference>
<dbReference type="Proteomes" id="UP001431572">
    <property type="component" value="Chromosome 1"/>
</dbReference>